<dbReference type="Proteomes" id="UP001367513">
    <property type="component" value="Unassembled WGS sequence"/>
</dbReference>
<organism evidence="3 4">
    <name type="scientific">Pseudonocardia alni subsp. carboxydivorans</name>
    <dbReference type="NCBI Taxonomy" id="415010"/>
    <lineage>
        <taxon>Bacteria</taxon>
        <taxon>Bacillati</taxon>
        <taxon>Actinomycetota</taxon>
        <taxon>Actinomycetes</taxon>
        <taxon>Pseudonocardiales</taxon>
        <taxon>Pseudonocardiaceae</taxon>
        <taxon>Pseudonocardia</taxon>
    </lineage>
</organism>
<evidence type="ECO:0000259" key="2">
    <source>
        <dbReference type="Pfam" id="PF13472"/>
    </source>
</evidence>
<accession>A0ABU9AGR6</accession>
<sequence length="453" mass="45501">MTARHSAWGTRPIRGRAHGREAVPVRPDDGAVRWRGRRGAAGAAVLGTLLAGFVSAGCAPVPSVVPAAAAATTCTPGWTAAWHAAQQAVPGDSLAGRTLRMVVRPGAAGEELRLRLSNRHGDGPLRIAAMTVGATGPGAAVTRPVPLTVGGAPVADIPAGAEVLTDPAPVAAAAGVPLTVSLFLAEVPRTIGSHPVAMRTAWLSGPGDRTAAPDAAGFDTTLQSWPVLTGLEVLAARPDGAVLVIGDSLVDGVGSTPGGDDRFPDQLAARLAAAGGDRPMTVLNAGLSRNQLLQDDPPAGGDAPSTRWDDDVAAVPGVRDVVLLVGTNDLAAGAAAGDLVAGLQGFAQRARAAGLRVFLTTIPPSASGGRATPTAVAARDEVNGWLRSDGRRWADGVIDAAAALGDPGDPHRLRPDLDSGDGLHPSPAGYRALAASVPVGELSGSPCRVSSDR</sequence>
<keyword evidence="4" id="KW-1185">Reference proteome</keyword>
<dbReference type="Pfam" id="PF13472">
    <property type="entry name" value="Lipase_GDSL_2"/>
    <property type="match status" value="1"/>
</dbReference>
<dbReference type="PANTHER" id="PTHR43784">
    <property type="entry name" value="GDSL-LIKE LIPASE/ACYLHYDROLASE, PUTATIVE (AFU_ORTHOLOGUE AFUA_2G00820)-RELATED"/>
    <property type="match status" value="1"/>
</dbReference>
<feature type="domain" description="SGNH hydrolase-type esterase" evidence="2">
    <location>
        <begin position="244"/>
        <end position="432"/>
    </location>
</feature>
<dbReference type="InterPro" id="IPR013830">
    <property type="entry name" value="SGNH_hydro"/>
</dbReference>
<dbReference type="EMBL" id="JBBPIX010000008">
    <property type="protein sequence ID" value="MEK6465240.1"/>
    <property type="molecule type" value="Genomic_DNA"/>
</dbReference>
<evidence type="ECO:0000313" key="3">
    <source>
        <dbReference type="EMBL" id="MEK6465240.1"/>
    </source>
</evidence>
<feature type="region of interest" description="Disordered" evidence="1">
    <location>
        <begin position="404"/>
        <end position="429"/>
    </location>
</feature>
<dbReference type="PANTHER" id="PTHR43784:SF2">
    <property type="entry name" value="GDSL-LIKE LIPASE_ACYLHYDROLASE, PUTATIVE (AFU_ORTHOLOGUE AFUA_2G00820)-RELATED"/>
    <property type="match status" value="1"/>
</dbReference>
<evidence type="ECO:0000256" key="1">
    <source>
        <dbReference type="SAM" id="MobiDB-lite"/>
    </source>
</evidence>
<dbReference type="InterPro" id="IPR053140">
    <property type="entry name" value="GDSL_Rv0518-like"/>
</dbReference>
<proteinExistence type="predicted"/>
<reference evidence="3 4" key="1">
    <citation type="submission" date="2024-03" db="EMBL/GenBank/DDBJ databases">
        <title>Draft genome sequence of Pseudonocardia carboxydivorans JCM 14827.</title>
        <authorList>
            <person name="Duangmal K."/>
        </authorList>
    </citation>
    <scope>NUCLEOTIDE SEQUENCE [LARGE SCALE GENOMIC DNA]</scope>
    <source>
        <strain evidence="3 4">JCM 14827</strain>
    </source>
</reference>
<dbReference type="Gene3D" id="3.40.50.1110">
    <property type="entry name" value="SGNH hydrolase"/>
    <property type="match status" value="1"/>
</dbReference>
<evidence type="ECO:0000313" key="4">
    <source>
        <dbReference type="Proteomes" id="UP001367513"/>
    </source>
</evidence>
<dbReference type="SUPFAM" id="SSF52266">
    <property type="entry name" value="SGNH hydrolase"/>
    <property type="match status" value="1"/>
</dbReference>
<feature type="compositionally biased region" description="Basic and acidic residues" evidence="1">
    <location>
        <begin position="408"/>
        <end position="417"/>
    </location>
</feature>
<dbReference type="InterPro" id="IPR036514">
    <property type="entry name" value="SGNH_hydro_sf"/>
</dbReference>
<protein>
    <submittedName>
        <fullName evidence="3">GDSL-type esterase/lipase family protein</fullName>
    </submittedName>
</protein>
<gene>
    <name evidence="3" type="ORF">WG925_15945</name>
</gene>
<dbReference type="RefSeq" id="WP_346105877.1">
    <property type="nucleotide sequence ID" value="NZ_BAAAOD010000048.1"/>
</dbReference>
<name>A0ABU9AGR6_PSEA5</name>
<comment type="caution">
    <text evidence="3">The sequence shown here is derived from an EMBL/GenBank/DDBJ whole genome shotgun (WGS) entry which is preliminary data.</text>
</comment>